<evidence type="ECO:0000256" key="2">
    <source>
        <dbReference type="ARBA" id="ARBA00007401"/>
    </source>
</evidence>
<comment type="caution">
    <text evidence="7">The sequence shown here is derived from an EMBL/GenBank/DDBJ whole genome shotgun (WGS) entry which is preliminary data.</text>
</comment>
<dbReference type="EC" id="3.2.1.23" evidence="3"/>
<sequence length="932" mass="105029">MSEITKHIKLVLLVAMMAIHVAVPAQNRISLAGKWQFRIDRDDQGIKQQWYVRQLKDPVKLPGAMQSQGYGDEPSVNTKWIGERYESFLTEEKYAPYRKDDNFKFPFWLTPKKYYTGAAWYQRVINIPPQWAGKHISLTLERCHWGTTVYTDNQLIGADSSLATPHVYDLSHLSPGKHTLSIRVDNRYLSEVGINAHSASDQTQGTWNGIAGDIVLEAGSPVFVKQVQVYPDILNRNVQLKIILGHTGNAISAGSLSISVDQLPALKKSFSNNDSTLSFTYPMGDRPVLWDEFNHTLYQLRVQLQTADKKNTDNKEISFGMRSVGTANSKITVNNHPVFLRGTLECAIFPLTGYPPTDTAAWARIFRIIKAHGLNHMRFHSWCPPEAAFTAADHAGVYLSVEVDCWARVGDGLSVDNFLYEESNRIIAAYGNHPSFLMMVPTNEPAGGKNRDPYLAAFVKYWKDKDKRRLYSAGSGWPAIAENDYHVMPEPRIQAWGEGIKSVINAQAPNSQFNFKEKIKDNKPVVAHEIGQWCVYPDFTERKKYTGLLQARNFDIFYDFMKREHLQSQAHDFLMASGKLQALCYKADIEAGMRTDYAGYQLLDLHDFPGQGTALVGILDPFWNSKPYFTPAAFHRFSSATVPLAVISKFTWKNAEVFTAAVQIAHFGKEQLRKVPVKWKITGKNKRVIANGTLYADLDLKNDNQAGNISCKLSGISKAEKLNLEIILDGLGANDWDFWVYPDTLNVQPGADITVTDALTPAISAKLEAGATILLLLSNKITEKKGASIKTGMSTIFWNTAWTEGQPPHTLGILCDPASPLFNDFPTEYYSNWQWWDIIHTAQPMHLDNFPAELKPSVQLIDTWYEARKLGILFEAKVGKGKIVVTSIDLQHDLDTRLAARQLYHSLLSYMHTKAFDPLVAVRPEQIQELYK</sequence>
<keyword evidence="8" id="KW-1185">Reference proteome</keyword>
<evidence type="ECO:0000256" key="3">
    <source>
        <dbReference type="ARBA" id="ARBA00012756"/>
    </source>
</evidence>
<name>A0A6N8J578_9BACT</name>
<dbReference type="InterPro" id="IPR006102">
    <property type="entry name" value="Ig-like_GH2"/>
</dbReference>
<evidence type="ECO:0000256" key="1">
    <source>
        <dbReference type="ARBA" id="ARBA00001412"/>
    </source>
</evidence>
<dbReference type="AlphaFoldDB" id="A0A6N8J578"/>
<dbReference type="OrthoDB" id="9814867at2"/>
<reference evidence="7 8" key="1">
    <citation type="submission" date="2019-12" db="EMBL/GenBank/DDBJ databases">
        <title>The draft genomic sequence of strain Chitinophaga oryziterrae JCM 16595.</title>
        <authorList>
            <person name="Zhang X."/>
        </authorList>
    </citation>
    <scope>NUCLEOTIDE SEQUENCE [LARGE SCALE GENOMIC DNA]</scope>
    <source>
        <strain evidence="7 8">JCM 16595</strain>
    </source>
</reference>
<evidence type="ECO:0000313" key="7">
    <source>
        <dbReference type="EMBL" id="MVT40074.1"/>
    </source>
</evidence>
<dbReference type="Proteomes" id="UP000468388">
    <property type="component" value="Unassembled WGS sequence"/>
</dbReference>
<evidence type="ECO:0000256" key="4">
    <source>
        <dbReference type="ARBA" id="ARBA00022801"/>
    </source>
</evidence>
<evidence type="ECO:0000259" key="6">
    <source>
        <dbReference type="Pfam" id="PF00703"/>
    </source>
</evidence>
<protein>
    <recommendedName>
        <fullName evidence="3">beta-galactosidase</fullName>
        <ecNumber evidence="3">3.2.1.23</ecNumber>
    </recommendedName>
</protein>
<comment type="catalytic activity">
    <reaction evidence="1">
        <text>Hydrolysis of terminal non-reducing beta-D-galactose residues in beta-D-galactosides.</text>
        <dbReference type="EC" id="3.2.1.23"/>
    </reaction>
</comment>
<proteinExistence type="inferred from homology"/>
<dbReference type="Gene3D" id="3.20.20.80">
    <property type="entry name" value="Glycosidases"/>
    <property type="match status" value="1"/>
</dbReference>
<evidence type="ECO:0000256" key="5">
    <source>
        <dbReference type="ARBA" id="ARBA00023295"/>
    </source>
</evidence>
<dbReference type="InterPro" id="IPR050347">
    <property type="entry name" value="Bact_Beta-galactosidase"/>
</dbReference>
<dbReference type="EMBL" id="WRXO01000001">
    <property type="protein sequence ID" value="MVT40074.1"/>
    <property type="molecule type" value="Genomic_DNA"/>
</dbReference>
<dbReference type="SUPFAM" id="SSF51445">
    <property type="entry name" value="(Trans)glycosidases"/>
    <property type="match status" value="1"/>
</dbReference>
<dbReference type="Gene3D" id="2.60.120.260">
    <property type="entry name" value="Galactose-binding domain-like"/>
    <property type="match status" value="1"/>
</dbReference>
<dbReference type="PANTHER" id="PTHR46323:SF2">
    <property type="entry name" value="BETA-GALACTOSIDASE"/>
    <property type="match status" value="1"/>
</dbReference>
<evidence type="ECO:0000313" key="8">
    <source>
        <dbReference type="Proteomes" id="UP000468388"/>
    </source>
</evidence>
<dbReference type="InterPro" id="IPR008979">
    <property type="entry name" value="Galactose-bd-like_sf"/>
</dbReference>
<feature type="domain" description="Glycoside hydrolase family 2 immunoglobulin-like beta-sandwich" evidence="6">
    <location>
        <begin position="222"/>
        <end position="322"/>
    </location>
</feature>
<dbReference type="SUPFAM" id="SSF49785">
    <property type="entry name" value="Galactose-binding domain-like"/>
    <property type="match status" value="1"/>
</dbReference>
<dbReference type="GO" id="GO:0009341">
    <property type="term" value="C:beta-galactosidase complex"/>
    <property type="evidence" value="ECO:0007669"/>
    <property type="project" value="TreeGrafter"/>
</dbReference>
<gene>
    <name evidence="7" type="ORF">GO495_05730</name>
</gene>
<dbReference type="PANTHER" id="PTHR46323">
    <property type="entry name" value="BETA-GALACTOSIDASE"/>
    <property type="match status" value="1"/>
</dbReference>
<dbReference type="GO" id="GO:0005990">
    <property type="term" value="P:lactose catabolic process"/>
    <property type="evidence" value="ECO:0007669"/>
    <property type="project" value="TreeGrafter"/>
</dbReference>
<accession>A0A6N8J578</accession>
<dbReference type="RefSeq" id="WP_157298706.1">
    <property type="nucleotide sequence ID" value="NZ_BAAAZB010000005.1"/>
</dbReference>
<organism evidence="7 8">
    <name type="scientific">Chitinophaga oryziterrae</name>
    <dbReference type="NCBI Taxonomy" id="1031224"/>
    <lineage>
        <taxon>Bacteria</taxon>
        <taxon>Pseudomonadati</taxon>
        <taxon>Bacteroidota</taxon>
        <taxon>Chitinophagia</taxon>
        <taxon>Chitinophagales</taxon>
        <taxon>Chitinophagaceae</taxon>
        <taxon>Chitinophaga</taxon>
    </lineage>
</organism>
<keyword evidence="4" id="KW-0378">Hydrolase</keyword>
<comment type="similarity">
    <text evidence="2">Belongs to the glycosyl hydrolase 2 family.</text>
</comment>
<dbReference type="Pfam" id="PF00703">
    <property type="entry name" value="Glyco_hydro_2"/>
    <property type="match status" value="1"/>
</dbReference>
<dbReference type="InterPro" id="IPR017853">
    <property type="entry name" value="GH"/>
</dbReference>
<dbReference type="GO" id="GO:0004565">
    <property type="term" value="F:beta-galactosidase activity"/>
    <property type="evidence" value="ECO:0007669"/>
    <property type="project" value="UniProtKB-EC"/>
</dbReference>
<keyword evidence="5" id="KW-0326">Glycosidase</keyword>